<feature type="domain" description="SH3" evidence="2">
    <location>
        <begin position="5"/>
        <end position="57"/>
    </location>
</feature>
<comment type="caution">
    <text evidence="3">The sequence shown here is derived from an EMBL/GenBank/DDBJ whole genome shotgun (WGS) entry which is preliminary data.</text>
</comment>
<organism evidence="3 4">
    <name type="scientific">Stenotrophomonas maltophilia</name>
    <name type="common">Pseudomonas maltophilia</name>
    <name type="synonym">Xanthomonas maltophilia</name>
    <dbReference type="NCBI Taxonomy" id="40324"/>
    <lineage>
        <taxon>Bacteria</taxon>
        <taxon>Pseudomonadati</taxon>
        <taxon>Pseudomonadota</taxon>
        <taxon>Gammaproteobacteria</taxon>
        <taxon>Lysobacterales</taxon>
        <taxon>Lysobacteraceae</taxon>
        <taxon>Stenotrophomonas</taxon>
        <taxon>Stenotrophomonas maltophilia group</taxon>
    </lineage>
</organism>
<evidence type="ECO:0000313" key="3">
    <source>
        <dbReference type="EMBL" id="TGY33663.1"/>
    </source>
</evidence>
<sequence length="117" mass="13083">MRYTVVASHRSEFPQPITLSRGDALVVGERYQGPEGWDDWYLCEAAGQQPGWVPAQVIGRDTQQQAFAREDYCARELDVDVGQVLDGGRIMNGWVWSETTDGRGSGWVPLRVLREGA</sequence>
<dbReference type="InterPro" id="IPR014593">
    <property type="entry name" value="UCP034961_SH3_2"/>
</dbReference>
<dbReference type="InterPro" id="IPR001452">
    <property type="entry name" value="SH3_domain"/>
</dbReference>
<dbReference type="Proteomes" id="UP000306631">
    <property type="component" value="Unassembled WGS sequence"/>
</dbReference>
<gene>
    <name evidence="3" type="ORF">E5352_12055</name>
</gene>
<evidence type="ECO:0000313" key="4">
    <source>
        <dbReference type="Proteomes" id="UP000306631"/>
    </source>
</evidence>
<reference evidence="3 4" key="1">
    <citation type="submission" date="2019-04" db="EMBL/GenBank/DDBJ databases">
        <title>Microbes associate with the intestines of laboratory mice.</title>
        <authorList>
            <person name="Navarre W."/>
            <person name="Wong E."/>
            <person name="Huang K."/>
            <person name="Tropini C."/>
            <person name="Ng K."/>
            <person name="Yu B."/>
        </authorList>
    </citation>
    <scope>NUCLEOTIDE SEQUENCE [LARGE SCALE GENOMIC DNA]</scope>
    <source>
        <strain evidence="3 4">NM62_B4-13</strain>
    </source>
</reference>
<dbReference type="AlphaFoldDB" id="A0A4S2CZS0"/>
<evidence type="ECO:0000259" key="2">
    <source>
        <dbReference type="Pfam" id="PF07653"/>
    </source>
</evidence>
<keyword evidence="1" id="KW-0728">SH3 domain</keyword>
<proteinExistence type="predicted"/>
<name>A0A4S2CZS0_STEMA</name>
<dbReference type="RefSeq" id="WP_136005458.1">
    <property type="nucleotide sequence ID" value="NZ_SRYW01000009.1"/>
</dbReference>
<dbReference type="EMBL" id="SRYW01000009">
    <property type="protein sequence ID" value="TGY33663.1"/>
    <property type="molecule type" value="Genomic_DNA"/>
</dbReference>
<dbReference type="SUPFAM" id="SSF50044">
    <property type="entry name" value="SH3-domain"/>
    <property type="match status" value="1"/>
</dbReference>
<protein>
    <submittedName>
        <fullName evidence="3">Ligand-binding protein SH3</fullName>
    </submittedName>
</protein>
<accession>A0A4S2CZS0</accession>
<dbReference type="OrthoDB" id="1030757at2"/>
<dbReference type="PIRSF" id="PIRSF034961">
    <property type="entry name" value="UCP034961_SH3_2"/>
    <property type="match status" value="1"/>
</dbReference>
<evidence type="ECO:0000256" key="1">
    <source>
        <dbReference type="ARBA" id="ARBA00022443"/>
    </source>
</evidence>
<dbReference type="Gene3D" id="2.30.30.40">
    <property type="entry name" value="SH3 Domains"/>
    <property type="match status" value="1"/>
</dbReference>
<dbReference type="InterPro" id="IPR036028">
    <property type="entry name" value="SH3-like_dom_sf"/>
</dbReference>
<dbReference type="Pfam" id="PF07653">
    <property type="entry name" value="SH3_2"/>
    <property type="match status" value="1"/>
</dbReference>